<evidence type="ECO:0000313" key="2">
    <source>
        <dbReference type="Proteomes" id="UP000636004"/>
    </source>
</evidence>
<dbReference type="InterPro" id="IPR041881">
    <property type="entry name" value="PqqD_sf"/>
</dbReference>
<name>A0A918QW75_9FLAO</name>
<dbReference type="EMBL" id="BMWZ01000002">
    <property type="protein sequence ID" value="GGZ75026.1"/>
    <property type="molecule type" value="Genomic_DNA"/>
</dbReference>
<keyword evidence="2" id="KW-1185">Reference proteome</keyword>
<reference evidence="1" key="1">
    <citation type="journal article" date="2014" name="Int. J. Syst. Evol. Microbiol.">
        <title>Complete genome sequence of Corynebacterium casei LMG S-19264T (=DSM 44701T), isolated from a smear-ripened cheese.</title>
        <authorList>
            <consortium name="US DOE Joint Genome Institute (JGI-PGF)"/>
            <person name="Walter F."/>
            <person name="Albersmeier A."/>
            <person name="Kalinowski J."/>
            <person name="Ruckert C."/>
        </authorList>
    </citation>
    <scope>NUCLEOTIDE SEQUENCE</scope>
    <source>
        <strain evidence="1">KCTC 12710</strain>
    </source>
</reference>
<dbReference type="Proteomes" id="UP000636004">
    <property type="component" value="Unassembled WGS sequence"/>
</dbReference>
<accession>A0A918QW75</accession>
<comment type="caution">
    <text evidence="1">The sequence shown here is derived from an EMBL/GenBank/DDBJ whole genome shotgun (WGS) entry which is preliminary data.</text>
</comment>
<dbReference type="AlphaFoldDB" id="A0A918QW75"/>
<sequence>MNLKWQINPEVLSSKIDEEAILMSFEAESYFGLDPVGSRIWELLSKTPVTADELVVHLMEEYEVNEATCREDVQRFIDDMLAKKLIQQVPVSA</sequence>
<organism evidence="1 2">
    <name type="scientific">Algibacter mikhailovii</name>
    <dbReference type="NCBI Taxonomy" id="425498"/>
    <lineage>
        <taxon>Bacteria</taxon>
        <taxon>Pseudomonadati</taxon>
        <taxon>Bacteroidota</taxon>
        <taxon>Flavobacteriia</taxon>
        <taxon>Flavobacteriales</taxon>
        <taxon>Flavobacteriaceae</taxon>
        <taxon>Algibacter</taxon>
    </lineage>
</organism>
<dbReference type="RefSeq" id="WP_189359731.1">
    <property type="nucleotide sequence ID" value="NZ_BMWZ01000002.1"/>
</dbReference>
<dbReference type="Gene3D" id="1.10.10.1150">
    <property type="entry name" value="Coenzyme PQQ synthesis protein D (PqqD)"/>
    <property type="match status" value="1"/>
</dbReference>
<evidence type="ECO:0000313" key="1">
    <source>
        <dbReference type="EMBL" id="GGZ75026.1"/>
    </source>
</evidence>
<protein>
    <recommendedName>
        <fullName evidence="3">PqqD family protein</fullName>
    </recommendedName>
</protein>
<dbReference type="InterPro" id="IPR008792">
    <property type="entry name" value="PQQD"/>
</dbReference>
<proteinExistence type="predicted"/>
<evidence type="ECO:0008006" key="3">
    <source>
        <dbReference type="Google" id="ProtNLM"/>
    </source>
</evidence>
<reference evidence="1" key="2">
    <citation type="submission" date="2020-09" db="EMBL/GenBank/DDBJ databases">
        <authorList>
            <person name="Sun Q."/>
            <person name="Kim S."/>
        </authorList>
    </citation>
    <scope>NUCLEOTIDE SEQUENCE</scope>
    <source>
        <strain evidence="1">KCTC 12710</strain>
    </source>
</reference>
<dbReference type="Pfam" id="PF05402">
    <property type="entry name" value="PqqD"/>
    <property type="match status" value="1"/>
</dbReference>
<gene>
    <name evidence="1" type="ORF">GCM10007028_10550</name>
</gene>